<dbReference type="CDD" id="cd02258">
    <property type="entry name" value="Peptidase_C25_N"/>
    <property type="match status" value="1"/>
</dbReference>
<keyword evidence="1" id="KW-0732">Signal</keyword>
<gene>
    <name evidence="3" type="primary">porU</name>
    <name evidence="3" type="ORF">E7746_00315</name>
</gene>
<dbReference type="OrthoDB" id="9809780at2"/>
<sequence>MIYVLVIATFMSERIYIVLRIVLAAVSLLSAPAVRAFAPDSYARHSVLSHGRWVKLKVMSEGMYRISLDDLERWGFHDVTRVSVYGYGAEPAGDALLESDYIDDLPQAPCEVTSRGLVFYARGAEGLTVSNGRYVMHKNGYTDAAYYFLGESEPAEPGRTGIPGAVNGVTSFTEVLSHEIDLVSPGATGHEMLGEDFRFQRSAEFVFDLTGKSDDNVWTGCRFAVKNVKGASTLALSVNGSGVSPVTSIAAGPNDSHQHYRIAEMSHDITVDGDVLTLGLDFSTKGQAALARLDRITVNYNRRLAMTDGVLTFSHSSLSLILEGVRDDTRIWDVTDARRFLKVDAAVSHGTAKWTASSRGLRRYVAWNPDADMKSPVLAGEVYNSDLHAMAVPDMVIFTPKRWSSYAESLAALHRNSSDNLDVAVVAAEDVYNEFASGAPDFNAFRRMLKMLWDRGGGSASAPSKLKYALMLGRGHHDHRRITASAQATGYPILPQWQSVDGSSDNTSYTTEDYLAFLLDGSGVNPGSDYHCIAVGRIPVTSDTEARMAVDKISAYINGDNDESDWKINMVMTADDGDNGEHTEQMERIYNQLMSTDDGGREMLYHKVYVDASPLVDKVAVEAHDRMMRLLGRGTCWWWFVGHATTYSWTGEGLLTADDIRDMNLRRQPLLFAATCDFLRWDADGQSGAELLFMKPGGIIGAVAATRPVYMTYNRDLTIATARMMTRRDESGELLPVGEVMRRAKNELTSPSDVNKLRYVLLGDPALRPAGASFRAVLDSIAGQAVHPDSQVTVKGRQQLVMKGRITDSRGRIVSSFNGVVNSTIYDAEYSTITEGRNDGKQVIFEQQGDRLWTGRDTVVNGHFSINVTMPGEISSNFRHAALSMTALSVDGRDASGVNRDFYVYGYDETAIADEEPPVIELFGLNGEDFVDGQTVNESPMVIARVTDNVGINISNAGIGHQMSLMLDGNKACPDVPHYYSPGSDGGRSGTIAYPLSGLSPGRHTLRLRVWDTSNNMAESTVSFKVVKGLAPDIVELYTDANPAVDMVKFYIRHNRPDAMLQVKLTVYDLSGRTVWSTRQNGRSDMFVTAPIVWNLSDNGGGRVSHGLYIYKVTISADGGSETSATRKLAVAPR</sequence>
<organism evidence="3 4">
    <name type="scientific">Muribaculum gordoncarteri</name>
    <dbReference type="NCBI Taxonomy" id="2530390"/>
    <lineage>
        <taxon>Bacteria</taxon>
        <taxon>Pseudomonadati</taxon>
        <taxon>Bacteroidota</taxon>
        <taxon>Bacteroidia</taxon>
        <taxon>Bacteroidales</taxon>
        <taxon>Muribaculaceae</taxon>
        <taxon>Muribaculum</taxon>
    </lineage>
</organism>
<accession>A0A4P7VAL9</accession>
<dbReference type="KEGG" id="mgod:E7746_00315"/>
<evidence type="ECO:0000256" key="1">
    <source>
        <dbReference type="ARBA" id="ARBA00022729"/>
    </source>
</evidence>
<evidence type="ECO:0000259" key="2">
    <source>
        <dbReference type="Pfam" id="PF01364"/>
    </source>
</evidence>
<dbReference type="SUPFAM" id="SSF52129">
    <property type="entry name" value="Caspase-like"/>
    <property type="match status" value="1"/>
</dbReference>
<dbReference type="NCBIfam" id="NF033707">
    <property type="entry name" value="T9SS_sortase"/>
    <property type="match status" value="1"/>
</dbReference>
<name>A0A4P7VAL9_9BACT</name>
<proteinExistence type="predicted"/>
<dbReference type="InterPro" id="IPR001769">
    <property type="entry name" value="Gingipain"/>
</dbReference>
<dbReference type="InterPro" id="IPR029030">
    <property type="entry name" value="Caspase-like_dom_sf"/>
</dbReference>
<protein>
    <submittedName>
        <fullName evidence="3">Type IX secretion system sortase PorU</fullName>
    </submittedName>
</protein>
<dbReference type="Gene3D" id="2.60.40.4070">
    <property type="match status" value="1"/>
</dbReference>
<evidence type="ECO:0000313" key="3">
    <source>
        <dbReference type="EMBL" id="QCD34433.1"/>
    </source>
</evidence>
<dbReference type="InterPro" id="IPR029031">
    <property type="entry name" value="Gingipain_N_sf"/>
</dbReference>
<dbReference type="AlphaFoldDB" id="A0A4P7VAL9"/>
<dbReference type="GO" id="GO:0008234">
    <property type="term" value="F:cysteine-type peptidase activity"/>
    <property type="evidence" value="ECO:0007669"/>
    <property type="project" value="InterPro"/>
</dbReference>
<reference evidence="3 4" key="1">
    <citation type="submission" date="2019-02" db="EMBL/GenBank/DDBJ databases">
        <title>Isolation and identification of novel species under the genus Muribaculum.</title>
        <authorList>
            <person name="Miyake S."/>
            <person name="Ding Y."/>
            <person name="Low A."/>
            <person name="Soh M."/>
            <person name="Seedorf H."/>
        </authorList>
    </citation>
    <scope>NUCLEOTIDE SEQUENCE [LARGE SCALE GENOMIC DNA]</scope>
    <source>
        <strain evidence="3 4">TLL-A4</strain>
    </source>
</reference>
<feature type="domain" description="Gingipain" evidence="2">
    <location>
        <begin position="395"/>
        <end position="768"/>
    </location>
</feature>
<dbReference type="Gene3D" id="3.40.50.1460">
    <property type="match status" value="1"/>
</dbReference>
<dbReference type="RefSeq" id="WP_136409450.1">
    <property type="nucleotide sequence ID" value="NZ_CP039393.1"/>
</dbReference>
<dbReference type="EMBL" id="CP039393">
    <property type="protein sequence ID" value="QCD34433.1"/>
    <property type="molecule type" value="Genomic_DNA"/>
</dbReference>
<dbReference type="GO" id="GO:0006508">
    <property type="term" value="P:proteolysis"/>
    <property type="evidence" value="ECO:0007669"/>
    <property type="project" value="InterPro"/>
</dbReference>
<keyword evidence="4" id="KW-1185">Reference proteome</keyword>
<dbReference type="Proteomes" id="UP000297031">
    <property type="component" value="Chromosome"/>
</dbReference>
<dbReference type="Pfam" id="PF01364">
    <property type="entry name" value="Peptidase_C25"/>
    <property type="match status" value="1"/>
</dbReference>
<evidence type="ECO:0000313" key="4">
    <source>
        <dbReference type="Proteomes" id="UP000297031"/>
    </source>
</evidence>
<dbReference type="Gene3D" id="3.40.50.10390">
    <property type="entry name" value="Gingipain r, domain 1"/>
    <property type="match status" value="1"/>
</dbReference>